<sequence>MSASNLAALITDIHTSRFTSGAAATLALYDWFLVFGQESETVYRSQWTLAKCLFCFVRLITPIGVVLGTIQLIDFRPALPKERCSPSSIFVTFAMLTSIFAAYGLFTLRLLGLYKNQKYMVWFITAFYFATYAATCGVTIASTIVISRFPIYYSDLVHVCTTLGTTHLVAPVWYAPLAYEVFIFSLTAYHAWRDAKVISGDSTPFLVVFYRDGFIAFFIMTGMRIWNIWVYTSGPLSSLYVGTMLMWAISTVLTTRVYMNLVWLVHRPPQATDIGTTADIVFARGTGVTSGVAESIAMHETPPL</sequence>
<feature type="transmembrane region" description="Helical" evidence="1">
    <location>
        <begin position="88"/>
        <end position="108"/>
    </location>
</feature>
<feature type="transmembrane region" description="Helical" evidence="1">
    <location>
        <begin position="238"/>
        <end position="259"/>
    </location>
</feature>
<feature type="transmembrane region" description="Helical" evidence="1">
    <location>
        <begin position="53"/>
        <end position="73"/>
    </location>
</feature>
<gene>
    <name evidence="3" type="ORF">M408DRAFT_331232</name>
</gene>
<dbReference type="EMBL" id="KN824315">
    <property type="protein sequence ID" value="KIM25281.1"/>
    <property type="molecule type" value="Genomic_DNA"/>
</dbReference>
<keyword evidence="4" id="KW-1185">Reference proteome</keyword>
<dbReference type="OrthoDB" id="2686513at2759"/>
<evidence type="ECO:0000259" key="2">
    <source>
        <dbReference type="Pfam" id="PF20151"/>
    </source>
</evidence>
<organism evidence="3 4">
    <name type="scientific">Serendipita vermifera MAFF 305830</name>
    <dbReference type="NCBI Taxonomy" id="933852"/>
    <lineage>
        <taxon>Eukaryota</taxon>
        <taxon>Fungi</taxon>
        <taxon>Dikarya</taxon>
        <taxon>Basidiomycota</taxon>
        <taxon>Agaricomycotina</taxon>
        <taxon>Agaricomycetes</taxon>
        <taxon>Sebacinales</taxon>
        <taxon>Serendipitaceae</taxon>
        <taxon>Serendipita</taxon>
    </lineage>
</organism>
<evidence type="ECO:0000313" key="4">
    <source>
        <dbReference type="Proteomes" id="UP000054097"/>
    </source>
</evidence>
<keyword evidence="1" id="KW-0812">Transmembrane</keyword>
<proteinExistence type="predicted"/>
<evidence type="ECO:0000256" key="1">
    <source>
        <dbReference type="SAM" id="Phobius"/>
    </source>
</evidence>
<name>A0A0C3B168_SERVB</name>
<dbReference type="HOGENOM" id="CLU_035509_1_5_1"/>
<protein>
    <recommendedName>
        <fullName evidence="2">DUF6533 domain-containing protein</fullName>
    </recommendedName>
</protein>
<keyword evidence="1" id="KW-1133">Transmembrane helix</keyword>
<dbReference type="Pfam" id="PF20151">
    <property type="entry name" value="DUF6533"/>
    <property type="match status" value="1"/>
</dbReference>
<evidence type="ECO:0000313" key="3">
    <source>
        <dbReference type="EMBL" id="KIM25281.1"/>
    </source>
</evidence>
<dbReference type="Proteomes" id="UP000054097">
    <property type="component" value="Unassembled WGS sequence"/>
</dbReference>
<feature type="transmembrane region" description="Helical" evidence="1">
    <location>
        <begin position="173"/>
        <end position="192"/>
    </location>
</feature>
<accession>A0A0C3B168</accession>
<feature type="transmembrane region" description="Helical" evidence="1">
    <location>
        <begin position="120"/>
        <end position="153"/>
    </location>
</feature>
<dbReference type="InterPro" id="IPR045340">
    <property type="entry name" value="DUF6533"/>
</dbReference>
<reference evidence="3 4" key="1">
    <citation type="submission" date="2014-04" db="EMBL/GenBank/DDBJ databases">
        <authorList>
            <consortium name="DOE Joint Genome Institute"/>
            <person name="Kuo A."/>
            <person name="Zuccaro A."/>
            <person name="Kohler A."/>
            <person name="Nagy L.G."/>
            <person name="Floudas D."/>
            <person name="Copeland A."/>
            <person name="Barry K.W."/>
            <person name="Cichocki N."/>
            <person name="Veneault-Fourrey C."/>
            <person name="LaButti K."/>
            <person name="Lindquist E.A."/>
            <person name="Lipzen A."/>
            <person name="Lundell T."/>
            <person name="Morin E."/>
            <person name="Murat C."/>
            <person name="Sun H."/>
            <person name="Tunlid A."/>
            <person name="Henrissat B."/>
            <person name="Grigoriev I.V."/>
            <person name="Hibbett D.S."/>
            <person name="Martin F."/>
            <person name="Nordberg H.P."/>
            <person name="Cantor M.N."/>
            <person name="Hua S.X."/>
        </authorList>
    </citation>
    <scope>NUCLEOTIDE SEQUENCE [LARGE SCALE GENOMIC DNA]</scope>
    <source>
        <strain evidence="3 4">MAFF 305830</strain>
    </source>
</reference>
<feature type="domain" description="DUF6533" evidence="2">
    <location>
        <begin position="21"/>
        <end position="63"/>
    </location>
</feature>
<feature type="transmembrane region" description="Helical" evidence="1">
    <location>
        <begin position="204"/>
        <end position="226"/>
    </location>
</feature>
<keyword evidence="1" id="KW-0472">Membrane</keyword>
<reference evidence="4" key="2">
    <citation type="submission" date="2015-01" db="EMBL/GenBank/DDBJ databases">
        <title>Evolutionary Origins and Diversification of the Mycorrhizal Mutualists.</title>
        <authorList>
            <consortium name="DOE Joint Genome Institute"/>
            <consortium name="Mycorrhizal Genomics Consortium"/>
            <person name="Kohler A."/>
            <person name="Kuo A."/>
            <person name="Nagy L.G."/>
            <person name="Floudas D."/>
            <person name="Copeland A."/>
            <person name="Barry K.W."/>
            <person name="Cichocki N."/>
            <person name="Veneault-Fourrey C."/>
            <person name="LaButti K."/>
            <person name="Lindquist E.A."/>
            <person name="Lipzen A."/>
            <person name="Lundell T."/>
            <person name="Morin E."/>
            <person name="Murat C."/>
            <person name="Riley R."/>
            <person name="Ohm R."/>
            <person name="Sun H."/>
            <person name="Tunlid A."/>
            <person name="Henrissat B."/>
            <person name="Grigoriev I.V."/>
            <person name="Hibbett D.S."/>
            <person name="Martin F."/>
        </authorList>
    </citation>
    <scope>NUCLEOTIDE SEQUENCE [LARGE SCALE GENOMIC DNA]</scope>
    <source>
        <strain evidence="4">MAFF 305830</strain>
    </source>
</reference>
<dbReference type="AlphaFoldDB" id="A0A0C3B168"/>